<evidence type="ECO:0000256" key="1">
    <source>
        <dbReference type="ARBA" id="ARBA00022801"/>
    </source>
</evidence>
<dbReference type="RefSeq" id="WP_089752407.1">
    <property type="nucleotide sequence ID" value="NZ_FOOG01000024.1"/>
</dbReference>
<accession>A0A1I2PGP8</accession>
<dbReference type="AlphaFoldDB" id="A0A1I2PGP8"/>
<dbReference type="PRINTS" id="PR00111">
    <property type="entry name" value="ABHYDROLASE"/>
</dbReference>
<evidence type="ECO:0000259" key="2">
    <source>
        <dbReference type="Pfam" id="PF00561"/>
    </source>
</evidence>
<evidence type="ECO:0000313" key="4">
    <source>
        <dbReference type="Proteomes" id="UP000198897"/>
    </source>
</evidence>
<proteinExistence type="predicted"/>
<dbReference type="SUPFAM" id="SSF53474">
    <property type="entry name" value="alpha/beta-Hydrolases"/>
    <property type="match status" value="1"/>
</dbReference>
<dbReference type="OrthoDB" id="9805423at2"/>
<dbReference type="Gene3D" id="3.40.50.1820">
    <property type="entry name" value="alpha/beta hydrolase"/>
    <property type="match status" value="1"/>
</dbReference>
<dbReference type="GO" id="GO:0016020">
    <property type="term" value="C:membrane"/>
    <property type="evidence" value="ECO:0007669"/>
    <property type="project" value="TreeGrafter"/>
</dbReference>
<feature type="domain" description="AB hydrolase-1" evidence="2">
    <location>
        <begin position="33"/>
        <end position="132"/>
    </location>
</feature>
<dbReference type="InterPro" id="IPR029058">
    <property type="entry name" value="AB_hydrolase_fold"/>
</dbReference>
<keyword evidence="1" id="KW-0378">Hydrolase</keyword>
<dbReference type="GO" id="GO:0016787">
    <property type="term" value="F:hydrolase activity"/>
    <property type="evidence" value="ECO:0007669"/>
    <property type="project" value="UniProtKB-KW"/>
</dbReference>
<dbReference type="Proteomes" id="UP000198897">
    <property type="component" value="Unassembled WGS sequence"/>
</dbReference>
<gene>
    <name evidence="3" type="ORF">SAMN05216353_1246</name>
</gene>
<name>A0A1I2PGP8_9BACI</name>
<dbReference type="Pfam" id="PF00561">
    <property type="entry name" value="Abhydrolase_1"/>
    <property type="match status" value="1"/>
</dbReference>
<keyword evidence="4" id="KW-1185">Reference proteome</keyword>
<dbReference type="InterPro" id="IPR000073">
    <property type="entry name" value="AB_hydrolase_1"/>
</dbReference>
<reference evidence="4" key="1">
    <citation type="submission" date="2016-10" db="EMBL/GenBank/DDBJ databases">
        <authorList>
            <person name="Varghese N."/>
            <person name="Submissions S."/>
        </authorList>
    </citation>
    <scope>NUCLEOTIDE SEQUENCE [LARGE SCALE GENOMIC DNA]</scope>
    <source>
        <strain evidence="4">FP5</strain>
    </source>
</reference>
<organism evidence="3 4">
    <name type="scientific">Halobacillus alkaliphilus</name>
    <dbReference type="NCBI Taxonomy" id="396056"/>
    <lineage>
        <taxon>Bacteria</taxon>
        <taxon>Bacillati</taxon>
        <taxon>Bacillota</taxon>
        <taxon>Bacilli</taxon>
        <taxon>Bacillales</taxon>
        <taxon>Bacillaceae</taxon>
        <taxon>Halobacillus</taxon>
    </lineage>
</organism>
<dbReference type="PANTHER" id="PTHR43798">
    <property type="entry name" value="MONOACYLGLYCEROL LIPASE"/>
    <property type="match status" value="1"/>
</dbReference>
<sequence>MPYIETDSSFHMYYTSSGAGMPIVFIHPPHMGHHVFKYQDSLSNQFRVITYDIRGHGNSGKNEESPTIPQFANDLQLLLDHLGIEQAVIVGYSAGSSIAQEFALNCPGRIKALVLSGGFPEVSTFLLRMQYYIGLALLKSGNNKFLCKHLAKSHQVQEKDRTLLYEECIKADIQTALSYYENSMKYNCTNLLNLMDFPVLTLYGQFSHIRPYLKIYQQHLPHVKSVLISRAFHQLPIRSYSSFNHALSTFIHEMKI</sequence>
<dbReference type="EMBL" id="FOOG01000024">
    <property type="protein sequence ID" value="SFG12816.1"/>
    <property type="molecule type" value="Genomic_DNA"/>
</dbReference>
<dbReference type="PANTHER" id="PTHR43798:SF31">
    <property type="entry name" value="AB HYDROLASE SUPERFAMILY PROTEIN YCLE"/>
    <property type="match status" value="1"/>
</dbReference>
<evidence type="ECO:0000313" key="3">
    <source>
        <dbReference type="EMBL" id="SFG12816.1"/>
    </source>
</evidence>
<dbReference type="InterPro" id="IPR050266">
    <property type="entry name" value="AB_hydrolase_sf"/>
</dbReference>
<protein>
    <submittedName>
        <fullName evidence="3">Pimeloyl-ACP methyl ester carboxylesterase</fullName>
    </submittedName>
</protein>